<name>A0ABP1QKU8_9HEXA</name>
<evidence type="ECO:0000313" key="7">
    <source>
        <dbReference type="Proteomes" id="UP001642540"/>
    </source>
</evidence>
<dbReference type="SUPFAM" id="SSF51197">
    <property type="entry name" value="Clavaminate synthase-like"/>
    <property type="match status" value="1"/>
</dbReference>
<sequence>MGNEIETSDTNSQGSRPIVSTNQDSRTDSPEAEVANQERTESVGSEPVQIDVAKADEDMTMESSSQESGTPEESLDLEMQVDNENSLGDSRNSEVTSPSSKTAISNSDVESDGSASSRSQDEEVPIKKRKKSTNGTVRIHAATLKKSGEPFVQSKSCGKLKYAVGKCMECKYKVVKKEDNECRFYSFRKLRYTERGSITVAGFPDYREYTSEDLLLWMPDKPPEGLSLELAKYLLEQVGDQFCQLVKQEKEALIFLERQSNQKLVWRKAIPNLRELCDVCSTTLFNYHWTCSKCGFAVCVSCCKARHSKNIALAQSHSGVRSNECKDAFGWLKCHLKNEHNIKELMVTQIVAGQALDDVWKKSHDVRKLLNIPRGCCESVSKGALIGCAKQTRSEDKTTNVVQTNGTTQKNSHESDQPNENEEEEGQLGIIALFPYDENDKNETNNDLINADQDGDDAVDDGEQGGILDFSSSLEDNDGQDEPESETCASGSSEPTSDNVVKADAISDVALSPSDENKEMELKNFIRREGSQIYSIKTIKKEVQLLAHTRAIYPNVNHFWLCSGFLLRLMEPTNPGNLQLFQEQWKRGQPVIVSNVSSKLNAELWSPESFSRDFGSKSNDLINCMTGKVVPGQKIKRFWDGFENVKSRLKDDNGLPMLLKLKDWPPGHDFAEMLPERFNDLMKALPLEEYTHRDGKLNLAARLPSLFSKPDLGPKMYIAYGSGLHLDKGTTNLHLDVSDAVNVMVYVGVVKDADNTEHYKAVMNAIEDSDCDVTTINRVRKHKELPGALWHIWEAKDADKIRDLLNKISLENGKKVEPYHDAIHDQSWYLDRDLRKRLMVEYNVRGYPILQCAGDAVFIPAGAPHQVRNLNNCIKIAEDFVSPENVGHCFHLTEEFRNLTETHTNHEDKLQIKNIVYHTMKDALAVIQAAEPDCAKKQ</sequence>
<feature type="region of interest" description="Disordered" evidence="4">
    <location>
        <begin position="396"/>
        <end position="424"/>
    </location>
</feature>
<dbReference type="Proteomes" id="UP001642540">
    <property type="component" value="Unassembled WGS sequence"/>
</dbReference>
<keyword evidence="2" id="KW-0479">Metal-binding</keyword>
<evidence type="ECO:0000256" key="4">
    <source>
        <dbReference type="SAM" id="MobiDB-lite"/>
    </source>
</evidence>
<accession>A0ABP1QKU8</accession>
<feature type="region of interest" description="Disordered" evidence="4">
    <location>
        <begin position="439"/>
        <end position="498"/>
    </location>
</feature>
<feature type="domain" description="JmjC" evidence="5">
    <location>
        <begin position="692"/>
        <end position="897"/>
    </location>
</feature>
<feature type="region of interest" description="Disordered" evidence="4">
    <location>
        <begin position="1"/>
        <end position="135"/>
    </location>
</feature>
<gene>
    <name evidence="6" type="ORF">ODALV1_LOCUS12556</name>
</gene>
<evidence type="ECO:0000256" key="2">
    <source>
        <dbReference type="ARBA" id="ARBA00022723"/>
    </source>
</evidence>
<keyword evidence="3" id="KW-0539">Nucleus</keyword>
<dbReference type="Pfam" id="PF02373">
    <property type="entry name" value="JmjC"/>
    <property type="match status" value="1"/>
</dbReference>
<feature type="compositionally biased region" description="Polar residues" evidence="4">
    <location>
        <begin position="487"/>
        <end position="498"/>
    </location>
</feature>
<feature type="compositionally biased region" description="Polar residues" evidence="4">
    <location>
        <begin position="82"/>
        <end position="118"/>
    </location>
</feature>
<keyword evidence="7" id="KW-1185">Reference proteome</keyword>
<evidence type="ECO:0000313" key="6">
    <source>
        <dbReference type="EMBL" id="CAL8107044.1"/>
    </source>
</evidence>
<organism evidence="6 7">
    <name type="scientific">Orchesella dallaii</name>
    <dbReference type="NCBI Taxonomy" id="48710"/>
    <lineage>
        <taxon>Eukaryota</taxon>
        <taxon>Metazoa</taxon>
        <taxon>Ecdysozoa</taxon>
        <taxon>Arthropoda</taxon>
        <taxon>Hexapoda</taxon>
        <taxon>Collembola</taxon>
        <taxon>Entomobryomorpha</taxon>
        <taxon>Entomobryoidea</taxon>
        <taxon>Orchesellidae</taxon>
        <taxon>Orchesellinae</taxon>
        <taxon>Orchesella</taxon>
    </lineage>
</organism>
<dbReference type="InterPro" id="IPR003347">
    <property type="entry name" value="JmjC_dom"/>
</dbReference>
<evidence type="ECO:0000259" key="5">
    <source>
        <dbReference type="PROSITE" id="PS51184"/>
    </source>
</evidence>
<dbReference type="InterPro" id="IPR045109">
    <property type="entry name" value="LSDs-like"/>
</dbReference>
<reference evidence="6 7" key="1">
    <citation type="submission" date="2024-08" db="EMBL/GenBank/DDBJ databases">
        <authorList>
            <person name="Cucini C."/>
            <person name="Frati F."/>
        </authorList>
    </citation>
    <scope>NUCLEOTIDE SEQUENCE [LARGE SCALE GENOMIC DNA]</scope>
</reference>
<evidence type="ECO:0000256" key="3">
    <source>
        <dbReference type="ARBA" id="ARBA00023242"/>
    </source>
</evidence>
<feature type="compositionally biased region" description="Polar residues" evidence="4">
    <location>
        <begin position="8"/>
        <end position="24"/>
    </location>
</feature>
<dbReference type="Gene3D" id="2.60.120.650">
    <property type="entry name" value="Cupin"/>
    <property type="match status" value="1"/>
</dbReference>
<dbReference type="PANTHER" id="PTHR12549">
    <property type="entry name" value="JMJC DOMAIN-CONTAINING HISTONE DEMETHYLATION PROTEIN"/>
    <property type="match status" value="1"/>
</dbReference>
<protein>
    <recommendedName>
        <fullName evidence="5">JmjC domain-containing protein</fullName>
    </recommendedName>
</protein>
<dbReference type="PANTHER" id="PTHR12549:SF38">
    <property type="entry name" value="JMJC DOMAIN-CONTAINING HISTONE DEMETHYLASE 2, ISOFORM A"/>
    <property type="match status" value="1"/>
</dbReference>
<dbReference type="PROSITE" id="PS51184">
    <property type="entry name" value="JMJC"/>
    <property type="match status" value="1"/>
</dbReference>
<feature type="compositionally biased region" description="Low complexity" evidence="4">
    <location>
        <begin position="399"/>
        <end position="410"/>
    </location>
</feature>
<feature type="compositionally biased region" description="Polar residues" evidence="4">
    <location>
        <begin position="61"/>
        <end position="71"/>
    </location>
</feature>
<feature type="compositionally biased region" description="Acidic residues" evidence="4">
    <location>
        <begin position="475"/>
        <end position="485"/>
    </location>
</feature>
<comment type="caution">
    <text evidence="6">The sequence shown here is derived from an EMBL/GenBank/DDBJ whole genome shotgun (WGS) entry which is preliminary data.</text>
</comment>
<feature type="compositionally biased region" description="Acidic residues" evidence="4">
    <location>
        <begin position="453"/>
        <end position="463"/>
    </location>
</feature>
<dbReference type="EMBL" id="CAXLJM020000038">
    <property type="protein sequence ID" value="CAL8107044.1"/>
    <property type="molecule type" value="Genomic_DNA"/>
</dbReference>
<evidence type="ECO:0000256" key="1">
    <source>
        <dbReference type="ARBA" id="ARBA00004123"/>
    </source>
</evidence>
<proteinExistence type="predicted"/>
<comment type="subcellular location">
    <subcellularLocation>
        <location evidence="1">Nucleus</location>
    </subcellularLocation>
</comment>
<dbReference type="SMART" id="SM00558">
    <property type="entry name" value="JmjC"/>
    <property type="match status" value="1"/>
</dbReference>